<keyword evidence="1" id="KW-0812">Transmembrane</keyword>
<gene>
    <name evidence="2" type="ORF">P691DRAFT_803069</name>
</gene>
<dbReference type="AlphaFoldDB" id="A0A9P5WYD8"/>
<proteinExistence type="predicted"/>
<name>A0A9P5WYD8_9AGAR</name>
<sequence length="85" mass="9595">VSSIYIYLTLGLRINKTAQGGKPEPSCPEMGWVFGISALGAASTAINILPLRNTIVRSFLQCDWLYYRLLVFFNSWTSLHLWNSL</sequence>
<feature type="non-terminal residue" evidence="2">
    <location>
        <position position="1"/>
    </location>
</feature>
<keyword evidence="3" id="KW-1185">Reference proteome</keyword>
<accession>A0A9P5WYD8</accession>
<evidence type="ECO:0000256" key="1">
    <source>
        <dbReference type="SAM" id="Phobius"/>
    </source>
</evidence>
<protein>
    <submittedName>
        <fullName evidence="2">Uncharacterized protein</fullName>
    </submittedName>
</protein>
<organism evidence="2 3">
    <name type="scientific">Macrolepiota fuliginosa MF-IS2</name>
    <dbReference type="NCBI Taxonomy" id="1400762"/>
    <lineage>
        <taxon>Eukaryota</taxon>
        <taxon>Fungi</taxon>
        <taxon>Dikarya</taxon>
        <taxon>Basidiomycota</taxon>
        <taxon>Agaricomycotina</taxon>
        <taxon>Agaricomycetes</taxon>
        <taxon>Agaricomycetidae</taxon>
        <taxon>Agaricales</taxon>
        <taxon>Agaricineae</taxon>
        <taxon>Agaricaceae</taxon>
        <taxon>Macrolepiota</taxon>
    </lineage>
</organism>
<evidence type="ECO:0000313" key="3">
    <source>
        <dbReference type="Proteomes" id="UP000807342"/>
    </source>
</evidence>
<evidence type="ECO:0000313" key="2">
    <source>
        <dbReference type="EMBL" id="KAF9440219.1"/>
    </source>
</evidence>
<dbReference type="Proteomes" id="UP000807342">
    <property type="component" value="Unassembled WGS sequence"/>
</dbReference>
<feature type="non-terminal residue" evidence="2">
    <location>
        <position position="85"/>
    </location>
</feature>
<comment type="caution">
    <text evidence="2">The sequence shown here is derived from an EMBL/GenBank/DDBJ whole genome shotgun (WGS) entry which is preliminary data.</text>
</comment>
<dbReference type="EMBL" id="MU152739">
    <property type="protein sequence ID" value="KAF9440219.1"/>
    <property type="molecule type" value="Genomic_DNA"/>
</dbReference>
<feature type="transmembrane region" description="Helical" evidence="1">
    <location>
        <begin position="64"/>
        <end position="82"/>
    </location>
</feature>
<reference evidence="2" key="1">
    <citation type="submission" date="2020-11" db="EMBL/GenBank/DDBJ databases">
        <authorList>
            <consortium name="DOE Joint Genome Institute"/>
            <person name="Ahrendt S."/>
            <person name="Riley R."/>
            <person name="Andreopoulos W."/>
            <person name="Labutti K."/>
            <person name="Pangilinan J."/>
            <person name="Ruiz-Duenas F.J."/>
            <person name="Barrasa J.M."/>
            <person name="Sanchez-Garcia M."/>
            <person name="Camarero S."/>
            <person name="Miyauchi S."/>
            <person name="Serrano A."/>
            <person name="Linde D."/>
            <person name="Babiker R."/>
            <person name="Drula E."/>
            <person name="Ayuso-Fernandez I."/>
            <person name="Pacheco R."/>
            <person name="Padilla G."/>
            <person name="Ferreira P."/>
            <person name="Barriuso J."/>
            <person name="Kellner H."/>
            <person name="Castanera R."/>
            <person name="Alfaro M."/>
            <person name="Ramirez L."/>
            <person name="Pisabarro A.G."/>
            <person name="Kuo A."/>
            <person name="Tritt A."/>
            <person name="Lipzen A."/>
            <person name="He G."/>
            <person name="Yan M."/>
            <person name="Ng V."/>
            <person name="Cullen D."/>
            <person name="Martin F."/>
            <person name="Rosso M.-N."/>
            <person name="Henrissat B."/>
            <person name="Hibbett D."/>
            <person name="Martinez A.T."/>
            <person name="Grigoriev I.V."/>
        </authorList>
    </citation>
    <scope>NUCLEOTIDE SEQUENCE</scope>
    <source>
        <strain evidence="2">MF-IS2</strain>
    </source>
</reference>
<feature type="transmembrane region" description="Helical" evidence="1">
    <location>
        <begin position="32"/>
        <end position="52"/>
    </location>
</feature>
<keyword evidence="1" id="KW-1133">Transmembrane helix</keyword>
<keyword evidence="1" id="KW-0472">Membrane</keyword>